<dbReference type="InterPro" id="IPR038279">
    <property type="entry name" value="Ndc10_dom2_sf"/>
</dbReference>
<protein>
    <submittedName>
        <fullName evidence="1">Uncharacterized protein</fullName>
    </submittedName>
</protein>
<dbReference type="EMBL" id="FUEG01000006">
    <property type="protein sequence ID" value="SJL05226.1"/>
    <property type="molecule type" value="Genomic_DNA"/>
</dbReference>
<reference evidence="2" key="1">
    <citation type="journal article" date="2017" name="Nat. Ecol. Evol.">
        <title>Genome expansion and lineage-specific genetic innovations in the forest pathogenic fungi Armillaria.</title>
        <authorList>
            <person name="Sipos G."/>
            <person name="Prasanna A.N."/>
            <person name="Walter M.C."/>
            <person name="O'Connor E."/>
            <person name="Balint B."/>
            <person name="Krizsan K."/>
            <person name="Kiss B."/>
            <person name="Hess J."/>
            <person name="Varga T."/>
            <person name="Slot J."/>
            <person name="Riley R."/>
            <person name="Boka B."/>
            <person name="Rigling D."/>
            <person name="Barry K."/>
            <person name="Lee J."/>
            <person name="Mihaltcheva S."/>
            <person name="LaButti K."/>
            <person name="Lipzen A."/>
            <person name="Waldron R."/>
            <person name="Moloney N.M."/>
            <person name="Sperisen C."/>
            <person name="Kredics L."/>
            <person name="Vagvoelgyi C."/>
            <person name="Patrignani A."/>
            <person name="Fitzpatrick D."/>
            <person name="Nagy I."/>
            <person name="Doyle S."/>
            <person name="Anderson J.B."/>
            <person name="Grigoriev I.V."/>
            <person name="Gueldener U."/>
            <person name="Muensterkoetter M."/>
            <person name="Nagy L.G."/>
        </authorList>
    </citation>
    <scope>NUCLEOTIDE SEQUENCE [LARGE SCALE GENOMIC DNA]</scope>
    <source>
        <strain evidence="2">C18/9</strain>
    </source>
</reference>
<dbReference type="Proteomes" id="UP000219338">
    <property type="component" value="Unassembled WGS sequence"/>
</dbReference>
<dbReference type="AlphaFoldDB" id="A0A284R940"/>
<keyword evidence="2" id="KW-1185">Reference proteome</keyword>
<sequence length="75" mass="8555">MPTILEDMEVPPDQVDMMGNWTSNKWCETYTVKILKLAVVTLAGFAVSETYSVSWASVNVLEELQMKVFLSLRRL</sequence>
<name>A0A284R940_ARMOS</name>
<dbReference type="Gene3D" id="1.10.443.20">
    <property type="entry name" value="Centromere DNA-binding protein complex CBF3 subunit, domain 2"/>
    <property type="match status" value="1"/>
</dbReference>
<gene>
    <name evidence="1" type="ORF">ARMOST_08592</name>
</gene>
<dbReference type="GO" id="GO:0003677">
    <property type="term" value="F:DNA binding"/>
    <property type="evidence" value="ECO:0007669"/>
    <property type="project" value="InterPro"/>
</dbReference>
<evidence type="ECO:0000313" key="2">
    <source>
        <dbReference type="Proteomes" id="UP000219338"/>
    </source>
</evidence>
<organism evidence="1 2">
    <name type="scientific">Armillaria ostoyae</name>
    <name type="common">Armillaria root rot fungus</name>
    <dbReference type="NCBI Taxonomy" id="47428"/>
    <lineage>
        <taxon>Eukaryota</taxon>
        <taxon>Fungi</taxon>
        <taxon>Dikarya</taxon>
        <taxon>Basidiomycota</taxon>
        <taxon>Agaricomycotina</taxon>
        <taxon>Agaricomycetes</taxon>
        <taxon>Agaricomycetidae</taxon>
        <taxon>Agaricales</taxon>
        <taxon>Marasmiineae</taxon>
        <taxon>Physalacriaceae</taxon>
        <taxon>Armillaria</taxon>
    </lineage>
</organism>
<proteinExistence type="predicted"/>
<dbReference type="OrthoDB" id="2675946at2759"/>
<evidence type="ECO:0000313" key="1">
    <source>
        <dbReference type="EMBL" id="SJL05226.1"/>
    </source>
</evidence>
<dbReference type="STRING" id="47428.A0A284R940"/>
<accession>A0A284R940</accession>